<evidence type="ECO:0008006" key="4">
    <source>
        <dbReference type="Google" id="ProtNLM"/>
    </source>
</evidence>
<accession>A0A926NQ99</accession>
<feature type="signal peptide" evidence="1">
    <location>
        <begin position="1"/>
        <end position="25"/>
    </location>
</feature>
<dbReference type="RefSeq" id="WP_190290062.1">
    <property type="nucleotide sequence ID" value="NZ_JABFCZ010000004.1"/>
</dbReference>
<dbReference type="EMBL" id="JABFCZ010000004">
    <property type="protein sequence ID" value="MBD1545382.1"/>
    <property type="molecule type" value="Genomic_DNA"/>
</dbReference>
<evidence type="ECO:0000313" key="2">
    <source>
        <dbReference type="EMBL" id="MBD1545382.1"/>
    </source>
</evidence>
<gene>
    <name evidence="2" type="ORF">HK439_03860</name>
</gene>
<evidence type="ECO:0000313" key="3">
    <source>
        <dbReference type="Proteomes" id="UP000598467"/>
    </source>
</evidence>
<reference evidence="2" key="1">
    <citation type="submission" date="2020-05" db="EMBL/GenBank/DDBJ databases">
        <title>Identification of trans-AT polyketide cluster in two marine bacteria, producers of a novel glutaramide-containing polyketide sesbanimide D and analogs.</title>
        <authorList>
            <person name="Kacar D."/>
            <person name="Rodriguez P."/>
            <person name="Canedo L."/>
            <person name="Gonzalez E."/>
            <person name="Galan B."/>
            <person name="De La Calle F."/>
            <person name="Garcia J.L."/>
        </authorList>
    </citation>
    <scope>NUCLEOTIDE SEQUENCE</scope>
    <source>
        <strain evidence="2">PHM038</strain>
    </source>
</reference>
<keyword evidence="1" id="KW-0732">Signal</keyword>
<organism evidence="2 3">
    <name type="scientific">Roseibium aggregatum</name>
    <dbReference type="NCBI Taxonomy" id="187304"/>
    <lineage>
        <taxon>Bacteria</taxon>
        <taxon>Pseudomonadati</taxon>
        <taxon>Pseudomonadota</taxon>
        <taxon>Alphaproteobacteria</taxon>
        <taxon>Hyphomicrobiales</taxon>
        <taxon>Stappiaceae</taxon>
        <taxon>Roseibium</taxon>
    </lineage>
</organism>
<sequence>MRKFLAIGLAVSVLAGMALTGAAQAHEFGFAGILSKSNKEELPELTLGSGKPVAEGPLVLKSGTLYEIEITSDGSDELGLEGPGFFRAIWINEVVINGLEVRPFGLESIEFDKAGTMEIEFLAIRPGRYFLRQPGTTGESQRVEITIQ</sequence>
<dbReference type="Proteomes" id="UP000598467">
    <property type="component" value="Unassembled WGS sequence"/>
</dbReference>
<evidence type="ECO:0000256" key="1">
    <source>
        <dbReference type="SAM" id="SignalP"/>
    </source>
</evidence>
<proteinExistence type="predicted"/>
<protein>
    <recommendedName>
        <fullName evidence="4">Copper-binding protein</fullName>
    </recommendedName>
</protein>
<comment type="caution">
    <text evidence="2">The sequence shown here is derived from an EMBL/GenBank/DDBJ whole genome shotgun (WGS) entry which is preliminary data.</text>
</comment>
<name>A0A926NQ99_9HYPH</name>
<feature type="chain" id="PRO_5037205251" description="Copper-binding protein" evidence="1">
    <location>
        <begin position="26"/>
        <end position="148"/>
    </location>
</feature>
<dbReference type="AlphaFoldDB" id="A0A926NQ99"/>